<dbReference type="EMBL" id="JAPQKL010000002">
    <property type="protein sequence ID" value="KAJ5143528.1"/>
    <property type="molecule type" value="Genomic_DNA"/>
</dbReference>
<dbReference type="GeneID" id="81402229"/>
<reference evidence="2" key="1">
    <citation type="submission" date="2022-11" db="EMBL/GenBank/DDBJ databases">
        <authorList>
            <person name="Petersen C."/>
        </authorList>
    </citation>
    <scope>NUCLEOTIDE SEQUENCE</scope>
    <source>
        <strain evidence="2">IBT 22155</strain>
    </source>
</reference>
<accession>A0A9W9HDE2</accession>
<dbReference type="AlphaFoldDB" id="A0A9W9HDE2"/>
<organism evidence="2 3">
    <name type="scientific">Penicillium bovifimosum</name>
    <dbReference type="NCBI Taxonomy" id="126998"/>
    <lineage>
        <taxon>Eukaryota</taxon>
        <taxon>Fungi</taxon>
        <taxon>Dikarya</taxon>
        <taxon>Ascomycota</taxon>
        <taxon>Pezizomycotina</taxon>
        <taxon>Eurotiomycetes</taxon>
        <taxon>Eurotiomycetidae</taxon>
        <taxon>Eurotiales</taxon>
        <taxon>Aspergillaceae</taxon>
        <taxon>Penicillium</taxon>
    </lineage>
</organism>
<keyword evidence="3" id="KW-1185">Reference proteome</keyword>
<feature type="compositionally biased region" description="Low complexity" evidence="1">
    <location>
        <begin position="14"/>
        <end position="27"/>
    </location>
</feature>
<evidence type="ECO:0000313" key="2">
    <source>
        <dbReference type="EMBL" id="KAJ5143528.1"/>
    </source>
</evidence>
<protein>
    <submittedName>
        <fullName evidence="2">Uncharacterized protein</fullName>
    </submittedName>
</protein>
<evidence type="ECO:0000256" key="1">
    <source>
        <dbReference type="SAM" id="MobiDB-lite"/>
    </source>
</evidence>
<dbReference type="Proteomes" id="UP001149079">
    <property type="component" value="Unassembled WGS sequence"/>
</dbReference>
<feature type="region of interest" description="Disordered" evidence="1">
    <location>
        <begin position="1"/>
        <end position="52"/>
    </location>
</feature>
<name>A0A9W9HDE2_9EURO</name>
<sequence>MASSHQPAAPISLTTPPAQSPPTQTSPVQENPTAADQNPRPRQDTKRVLTANASGISNHLQWTMIPLHSTNSLISSPSNSGSGLGAIEIQHPADEHRRFTVASMA</sequence>
<reference evidence="2" key="2">
    <citation type="journal article" date="2023" name="IMA Fungus">
        <title>Comparative genomic study of the Penicillium genus elucidates a diverse pangenome and 15 lateral gene transfer events.</title>
        <authorList>
            <person name="Petersen C."/>
            <person name="Sorensen T."/>
            <person name="Nielsen M.R."/>
            <person name="Sondergaard T.E."/>
            <person name="Sorensen J.L."/>
            <person name="Fitzpatrick D.A."/>
            <person name="Frisvad J.C."/>
            <person name="Nielsen K.L."/>
        </authorList>
    </citation>
    <scope>NUCLEOTIDE SEQUENCE</scope>
    <source>
        <strain evidence="2">IBT 22155</strain>
    </source>
</reference>
<gene>
    <name evidence="2" type="ORF">N7515_002315</name>
</gene>
<comment type="caution">
    <text evidence="2">The sequence shown here is derived from an EMBL/GenBank/DDBJ whole genome shotgun (WGS) entry which is preliminary data.</text>
</comment>
<proteinExistence type="predicted"/>
<evidence type="ECO:0000313" key="3">
    <source>
        <dbReference type="Proteomes" id="UP001149079"/>
    </source>
</evidence>
<dbReference type="RefSeq" id="XP_056525172.1">
    <property type="nucleotide sequence ID" value="XM_056663059.1"/>
</dbReference>